<keyword evidence="1" id="KW-0812">Transmembrane</keyword>
<organism evidence="2 3">
    <name type="scientific">Aequorivita viscosa</name>
    <dbReference type="NCBI Taxonomy" id="797419"/>
    <lineage>
        <taxon>Bacteria</taxon>
        <taxon>Pseudomonadati</taxon>
        <taxon>Bacteroidota</taxon>
        <taxon>Flavobacteriia</taxon>
        <taxon>Flavobacteriales</taxon>
        <taxon>Flavobacteriaceae</taxon>
        <taxon>Aequorivita</taxon>
    </lineage>
</organism>
<evidence type="ECO:0000256" key="1">
    <source>
        <dbReference type="SAM" id="Phobius"/>
    </source>
</evidence>
<reference evidence="3" key="1">
    <citation type="submission" date="2016-11" db="EMBL/GenBank/DDBJ databases">
        <authorList>
            <person name="Varghese N."/>
            <person name="Submissions S."/>
        </authorList>
    </citation>
    <scope>NUCLEOTIDE SEQUENCE [LARGE SCALE GENOMIC DNA]</scope>
    <source>
        <strain evidence="3">DSM 26349</strain>
    </source>
</reference>
<dbReference type="EMBL" id="FQYV01000010">
    <property type="protein sequence ID" value="SHJ14467.1"/>
    <property type="molecule type" value="Genomic_DNA"/>
</dbReference>
<protein>
    <submittedName>
        <fullName evidence="2">Uncharacterized protein</fullName>
    </submittedName>
</protein>
<keyword evidence="1" id="KW-1133">Transmembrane helix</keyword>
<gene>
    <name evidence="2" type="ORF">SAMN04487908_11042</name>
</gene>
<evidence type="ECO:0000313" key="2">
    <source>
        <dbReference type="EMBL" id="SHJ14467.1"/>
    </source>
</evidence>
<keyword evidence="1" id="KW-0472">Membrane</keyword>
<keyword evidence="3" id="KW-1185">Reference proteome</keyword>
<dbReference type="RefSeq" id="WP_177165884.1">
    <property type="nucleotide sequence ID" value="NZ_FNNS01000010.1"/>
</dbReference>
<feature type="transmembrane region" description="Helical" evidence="1">
    <location>
        <begin position="12"/>
        <end position="37"/>
    </location>
</feature>
<dbReference type="STRING" id="797419.SAMN05216556_11058"/>
<evidence type="ECO:0000313" key="3">
    <source>
        <dbReference type="Proteomes" id="UP000184172"/>
    </source>
</evidence>
<dbReference type="Proteomes" id="UP000184172">
    <property type="component" value="Unassembled WGS sequence"/>
</dbReference>
<accession>A0A1M6GX25</accession>
<proteinExistence type="predicted"/>
<dbReference type="AlphaFoldDB" id="A0A1M6GX25"/>
<sequence>MTNSILPLANWGAGTAIIIFFAVLCVVMSAIVISFVLSGKKKDSNDEVFPKKENSLE</sequence>
<name>A0A1M6GX25_9FLAO</name>